<dbReference type="EMBL" id="AEGR01000006">
    <property type="protein sequence ID" value="EGI78566.1"/>
    <property type="molecule type" value="Genomic_DNA"/>
</dbReference>
<evidence type="ECO:0000256" key="1">
    <source>
        <dbReference type="SAM" id="MobiDB-lite"/>
    </source>
</evidence>
<protein>
    <submittedName>
        <fullName evidence="2">Uncharacterized protein</fullName>
    </submittedName>
</protein>
<feature type="region of interest" description="Disordered" evidence="1">
    <location>
        <begin position="84"/>
        <end position="115"/>
    </location>
</feature>
<gene>
    <name evidence="2" type="ORF">HGR_00670</name>
</gene>
<evidence type="ECO:0000313" key="2">
    <source>
        <dbReference type="EMBL" id="EGI78566.1"/>
    </source>
</evidence>
<dbReference type="RefSeq" id="WP_006296108.1">
    <property type="nucleotide sequence ID" value="NZ_AEGR01000006.1"/>
</dbReference>
<organism evidence="2 3">
    <name type="scientific">Hylemonella gracilis ATCC 19624</name>
    <dbReference type="NCBI Taxonomy" id="887062"/>
    <lineage>
        <taxon>Bacteria</taxon>
        <taxon>Pseudomonadati</taxon>
        <taxon>Pseudomonadota</taxon>
        <taxon>Betaproteobacteria</taxon>
        <taxon>Burkholderiales</taxon>
        <taxon>Comamonadaceae</taxon>
        <taxon>Hylemonella</taxon>
    </lineage>
</organism>
<evidence type="ECO:0000313" key="3">
    <source>
        <dbReference type="Proteomes" id="UP000016368"/>
    </source>
</evidence>
<comment type="caution">
    <text evidence="2">The sequence shown here is derived from an EMBL/GenBank/DDBJ whole genome shotgun (WGS) entry which is preliminary data.</text>
</comment>
<keyword evidence="3" id="KW-1185">Reference proteome</keyword>
<sequence length="410" mass="42491">MTTDRISTGGAALPVPRANSGMTGGNAGSRAGDVLTLRIESRDGIGPNQVFHARSADGRLFQLGAAITSGMNLMVGQTLLVQLPGGPSQSSSQTPFQSALQGGGTLLSVTPSPTSASSAETAAHLAFAQAQASTPDGDAGASSAAPDLAQLLAQRFFQGQGGVSDVLVLAQAWRELVLARLRQAPSLAYTPASPVRPSTLPGDAGATALSLALLQAMATDEARQDVAFNAPSLGATPSQPHPASLLPQFWMFHAYAWNNALPLTFWVLPRDDDTQGGQPPPRAANRARMLRLCFLHPMHGLLWVDVRVDEQHVTLDLHADQPDAVAALLQLRPAVSAALAQAGLRLLRYQVRAGTPQLQDDGGEAAPTGSRGLAAASMNGLPALLNSPDTTLAPELFLAAVGVMEALRTA</sequence>
<dbReference type="Proteomes" id="UP000016368">
    <property type="component" value="Unassembled WGS sequence"/>
</dbReference>
<dbReference type="AlphaFoldDB" id="F3KNY9"/>
<dbReference type="OrthoDB" id="7056260at2"/>
<name>F3KNY9_9BURK</name>
<accession>F3KNY9</accession>
<feature type="compositionally biased region" description="Low complexity" evidence="1">
    <location>
        <begin position="84"/>
        <end position="98"/>
    </location>
</feature>
<reference evidence="2 3" key="1">
    <citation type="journal article" date="2011" name="EMBO J.">
        <title>Structural diversity of bacterial flagellar motors.</title>
        <authorList>
            <person name="Chen S."/>
            <person name="Beeby M."/>
            <person name="Murphy G.E."/>
            <person name="Leadbetter J.R."/>
            <person name="Hendrixson D.R."/>
            <person name="Briegel A."/>
            <person name="Li Z."/>
            <person name="Shi J."/>
            <person name="Tocheva E.I."/>
            <person name="Muller A."/>
            <person name="Dobro M.J."/>
            <person name="Jensen G.J."/>
        </authorList>
    </citation>
    <scope>NUCLEOTIDE SEQUENCE [LARGE SCALE GENOMIC DNA]</scope>
    <source>
        <strain evidence="2 3">ATCC 19624</strain>
    </source>
</reference>
<feature type="region of interest" description="Disordered" evidence="1">
    <location>
        <begin position="1"/>
        <end position="26"/>
    </location>
</feature>
<proteinExistence type="predicted"/>
<feature type="compositionally biased region" description="Low complexity" evidence="1">
    <location>
        <begin position="106"/>
        <end position="115"/>
    </location>
</feature>
<dbReference type="STRING" id="887062.HGR_00670"/>